<dbReference type="Proteomes" id="UP000198891">
    <property type="component" value="Unassembled WGS sequence"/>
</dbReference>
<dbReference type="STRING" id="381665.SAMN05216554_0537"/>
<gene>
    <name evidence="1" type="ORF">SAMN05216554_0537</name>
</gene>
<keyword evidence="2" id="KW-1185">Reference proteome</keyword>
<evidence type="ECO:0000313" key="1">
    <source>
        <dbReference type="EMBL" id="SDY50772.1"/>
    </source>
</evidence>
<sequence>MTARIDSAIAAVNWNDERWAAGKEETPAM</sequence>
<evidence type="ECO:0000313" key="2">
    <source>
        <dbReference type="Proteomes" id="UP000198891"/>
    </source>
</evidence>
<proteinExistence type="predicted"/>
<accession>A0A1H3KEV3</accession>
<protein>
    <submittedName>
        <fullName evidence="1">Uncharacterized protein</fullName>
    </submittedName>
</protein>
<dbReference type="AlphaFoldDB" id="A0A1H3KEV3"/>
<name>A0A1H3KEV3_9MICO</name>
<reference evidence="1 2" key="1">
    <citation type="submission" date="2016-10" db="EMBL/GenBank/DDBJ databases">
        <authorList>
            <person name="de Groot N.N."/>
        </authorList>
    </citation>
    <scope>NUCLEOTIDE SEQUENCE [LARGE SCALE GENOMIC DNA]</scope>
    <source>
        <strain evidence="1 2">CGMCC 4.3491</strain>
    </source>
</reference>
<dbReference type="EMBL" id="FNPZ01000001">
    <property type="protein sequence ID" value="SDY50772.1"/>
    <property type="molecule type" value="Genomic_DNA"/>
</dbReference>
<organism evidence="1 2">
    <name type="scientific">Herbiconiux ginsengi</name>
    <dbReference type="NCBI Taxonomy" id="381665"/>
    <lineage>
        <taxon>Bacteria</taxon>
        <taxon>Bacillati</taxon>
        <taxon>Actinomycetota</taxon>
        <taxon>Actinomycetes</taxon>
        <taxon>Micrococcales</taxon>
        <taxon>Microbacteriaceae</taxon>
        <taxon>Herbiconiux</taxon>
    </lineage>
</organism>